<keyword evidence="2" id="KW-1185">Reference proteome</keyword>
<accession>A0A0R3VXU4</accession>
<name>A0A0R3VXU4_TAEAS</name>
<gene>
    <name evidence="1" type="ORF">TASK_LOCUS2239</name>
</gene>
<evidence type="ECO:0000313" key="1">
    <source>
        <dbReference type="EMBL" id="VDK24634.1"/>
    </source>
</evidence>
<dbReference type="AlphaFoldDB" id="A0A0R3VXU4"/>
<dbReference type="WBParaSite" id="TASK_0000223801-mRNA-1">
    <property type="protein sequence ID" value="TASK_0000223801-mRNA-1"/>
    <property type="gene ID" value="TASK_0000223801"/>
</dbReference>
<evidence type="ECO:0000313" key="3">
    <source>
        <dbReference type="WBParaSite" id="TASK_0000223801-mRNA-1"/>
    </source>
</evidence>
<dbReference type="Proteomes" id="UP000282613">
    <property type="component" value="Unassembled WGS sequence"/>
</dbReference>
<reference evidence="3" key="1">
    <citation type="submission" date="2017-02" db="UniProtKB">
        <authorList>
            <consortium name="WormBaseParasite"/>
        </authorList>
    </citation>
    <scope>IDENTIFICATION</scope>
</reference>
<protein>
    <submittedName>
        <fullName evidence="3">COS domain-containing protein</fullName>
    </submittedName>
</protein>
<organism evidence="3">
    <name type="scientific">Taenia asiatica</name>
    <name type="common">Asian tapeworm</name>
    <dbReference type="NCBI Taxonomy" id="60517"/>
    <lineage>
        <taxon>Eukaryota</taxon>
        <taxon>Metazoa</taxon>
        <taxon>Spiralia</taxon>
        <taxon>Lophotrochozoa</taxon>
        <taxon>Platyhelminthes</taxon>
        <taxon>Cestoda</taxon>
        <taxon>Eucestoda</taxon>
        <taxon>Cyclophyllidea</taxon>
        <taxon>Taeniidae</taxon>
        <taxon>Taenia</taxon>
    </lineage>
</organism>
<evidence type="ECO:0000313" key="2">
    <source>
        <dbReference type="Proteomes" id="UP000282613"/>
    </source>
</evidence>
<sequence>MLHIAFSRAHLSAILSYMQHVSTLLAKLSSLSRHKVTLNSHLEKLNKQNNSELLKKENSWVVILGALEIAMCELHAAADKALNAASAKVEVVCAADFEVIDGLVHRIANLFNKTGKIHSVYASLEELKDLQGAVVIQKSLERLLFDAATLKEAMEQLPSLSITQMHLSEQFKDIDLRVRDFNLVLCDRVVLPPQQLQLHSCIDFGDKK</sequence>
<proteinExistence type="predicted"/>
<reference evidence="1 2" key="2">
    <citation type="submission" date="2018-11" db="EMBL/GenBank/DDBJ databases">
        <authorList>
            <consortium name="Pathogen Informatics"/>
        </authorList>
    </citation>
    <scope>NUCLEOTIDE SEQUENCE [LARGE SCALE GENOMIC DNA]</scope>
</reference>
<dbReference type="EMBL" id="UYRS01001262">
    <property type="protein sequence ID" value="VDK24634.1"/>
    <property type="molecule type" value="Genomic_DNA"/>
</dbReference>